<evidence type="ECO:0000256" key="1">
    <source>
        <dbReference type="ARBA" id="ARBA00022801"/>
    </source>
</evidence>
<dbReference type="Gene3D" id="3.40.50.300">
    <property type="entry name" value="P-loop containing nucleotide triphosphate hydrolases"/>
    <property type="match status" value="1"/>
</dbReference>
<dbReference type="AlphaFoldDB" id="A0AAE0P9L4"/>
<feature type="short sequence motif" description="GXSXG" evidence="4">
    <location>
        <begin position="57"/>
        <end position="61"/>
    </location>
</feature>
<evidence type="ECO:0000259" key="5">
    <source>
        <dbReference type="PROSITE" id="PS51635"/>
    </source>
</evidence>
<dbReference type="Gene3D" id="1.25.40.10">
    <property type="entry name" value="Tetratricopeptide repeat domain"/>
    <property type="match status" value="2"/>
</dbReference>
<dbReference type="Proteomes" id="UP001281003">
    <property type="component" value="Unassembled WGS sequence"/>
</dbReference>
<dbReference type="PROSITE" id="PS51635">
    <property type="entry name" value="PNPLA"/>
    <property type="match status" value="1"/>
</dbReference>
<evidence type="ECO:0000313" key="6">
    <source>
        <dbReference type="EMBL" id="KAK3395941.1"/>
    </source>
</evidence>
<dbReference type="GO" id="GO:0046486">
    <property type="term" value="P:glycerolipid metabolic process"/>
    <property type="evidence" value="ECO:0007669"/>
    <property type="project" value="UniProtKB-ARBA"/>
</dbReference>
<dbReference type="InterPro" id="IPR011990">
    <property type="entry name" value="TPR-like_helical_dom_sf"/>
</dbReference>
<reference evidence="6" key="1">
    <citation type="journal article" date="2023" name="Mol. Phylogenet. Evol.">
        <title>Genome-scale phylogeny and comparative genomics of the fungal order Sordariales.</title>
        <authorList>
            <person name="Hensen N."/>
            <person name="Bonometti L."/>
            <person name="Westerberg I."/>
            <person name="Brannstrom I.O."/>
            <person name="Guillou S."/>
            <person name="Cros-Aarteil S."/>
            <person name="Calhoun S."/>
            <person name="Haridas S."/>
            <person name="Kuo A."/>
            <person name="Mondo S."/>
            <person name="Pangilinan J."/>
            <person name="Riley R."/>
            <person name="LaButti K."/>
            <person name="Andreopoulos B."/>
            <person name="Lipzen A."/>
            <person name="Chen C."/>
            <person name="Yan M."/>
            <person name="Daum C."/>
            <person name="Ng V."/>
            <person name="Clum A."/>
            <person name="Steindorff A."/>
            <person name="Ohm R.A."/>
            <person name="Martin F."/>
            <person name="Silar P."/>
            <person name="Natvig D.O."/>
            <person name="Lalanne C."/>
            <person name="Gautier V."/>
            <person name="Ament-Velasquez S.L."/>
            <person name="Kruys A."/>
            <person name="Hutchinson M.I."/>
            <person name="Powell A.J."/>
            <person name="Barry K."/>
            <person name="Miller A.N."/>
            <person name="Grigoriev I.V."/>
            <person name="Debuchy R."/>
            <person name="Gladieux P."/>
            <person name="Hiltunen Thoren M."/>
            <person name="Johannesson H."/>
        </authorList>
    </citation>
    <scope>NUCLEOTIDE SEQUENCE</scope>
    <source>
        <strain evidence="6">FGSC 1904</strain>
    </source>
</reference>
<feature type="active site" description="Nucleophile" evidence="4">
    <location>
        <position position="59"/>
    </location>
</feature>
<dbReference type="Pfam" id="PF01734">
    <property type="entry name" value="Patatin"/>
    <property type="match status" value="1"/>
</dbReference>
<dbReference type="GO" id="GO:0043531">
    <property type="term" value="F:ADP binding"/>
    <property type="evidence" value="ECO:0007669"/>
    <property type="project" value="InterPro"/>
</dbReference>
<dbReference type="GO" id="GO:0016020">
    <property type="term" value="C:membrane"/>
    <property type="evidence" value="ECO:0007669"/>
    <property type="project" value="TreeGrafter"/>
</dbReference>
<dbReference type="SUPFAM" id="SSF52540">
    <property type="entry name" value="P-loop containing nucleoside triphosphate hydrolases"/>
    <property type="match status" value="1"/>
</dbReference>
<dbReference type="GO" id="GO:0019369">
    <property type="term" value="P:arachidonate metabolic process"/>
    <property type="evidence" value="ECO:0007669"/>
    <property type="project" value="TreeGrafter"/>
</dbReference>
<evidence type="ECO:0000256" key="2">
    <source>
        <dbReference type="ARBA" id="ARBA00022963"/>
    </source>
</evidence>
<comment type="caution">
    <text evidence="6">The sequence shown here is derived from an EMBL/GenBank/DDBJ whole genome shotgun (WGS) entry which is preliminary data.</text>
</comment>
<gene>
    <name evidence="6" type="ORF">B0T20DRAFT_49038</name>
</gene>
<keyword evidence="3 4" id="KW-0443">Lipid metabolism</keyword>
<dbReference type="Pfam" id="PF00931">
    <property type="entry name" value="NB-ARC"/>
    <property type="match status" value="1"/>
</dbReference>
<evidence type="ECO:0000256" key="3">
    <source>
        <dbReference type="ARBA" id="ARBA00023098"/>
    </source>
</evidence>
<dbReference type="SUPFAM" id="SSF52151">
    <property type="entry name" value="FabD/lysophospholipase-like"/>
    <property type="match status" value="1"/>
</dbReference>
<sequence length="1269" mass="144533">MAPRTINGPVNLLSLDGGGVRGVSEVVMLHKIMKRVQEIEGLRELPKPCDYFHIIGGTSTGGLVAIMLGKLRMNTEEALAKYHELGKVIFRARNKNVAITRFGAKALEEAVKAIVQESGHSEKMYDRRNDEPGTTGKTFVCGVRSKNIGPPQRFRSYASKHDKKYRDCKIWQAARATSAAPTYFGPIKLTHDGVEEEFIDAAVGFNNPISEVLNEAGLELDPNLEVGCILSLGCGTRPRSLKAANAIPGSGIILLVRAGVLMKQMLTDPEKDHYLIETRMSEFDDTYFRLSVPNGAVVVGLADYKKMQLLQQMTEEYLDTDEVSQKVEKVARILAERKSQRATVGTVCILERGEVQRTGRKARPMGMPSTFFTGRTHILQKMERVFFTDEARRSRRFDRREYLLWGMGGIGKTQIALRFAQKHEDRFDHIFWVDATDRATAEQSYHGIAMALGIQQKTSEESQARVLEWMGASDRNILLLFDNYAHNGYGEDNNIVPTRGNIIYSSRSDSLRLRLGQDAVSEVLPMEEADAITLLLRRLYVPPENPQEREICIPAVKDLGYMPLAIEQAGALMFEGNLSIYDFMKDFQEKKDLFLRNPEYKQEGDPAVYVTFDMSFDYLRTQSRKEQTIGANAEDYQNAIKILSMVGFYHNEGITEEMVMRAAEWRARKGGGLLKLGGKGKYNIDKLIEHDECGNWDPTWFRRAANILRQLSLVRLDQDRSMSMHVLVHSWARERLSESERAAYGLSARSILFESIPEGISPEETNFRCRLLPHGLAITSLVEQRWSDPVLESSYDERWAKVNEDTGRYAEVERCLKSALWGYKVNFTLDNQRCIDVMIRLAELYNQVDTRRWVESEALLTECLARQEFLTFRKLKVRQEPRGRNGKMVTVEEKWEKKGLREVGAQCSQFIIAKRQLADFYRRCGMWDLRRYLLEEIKEDILESGLDSDLAYLQPPDADIIEAKNKATMLANKLTAQEIRKLDQENDEARAADAEKYRPADEEEIDTMVRSKWRKEIVNAHDNDIPAEEKYRLLMDHYQETLDIYGPNSKPTLAALVEGLAVFALREERGGCALIVLREAIRRSAERFSDTHPDTVIFVSQLVDGLNAIGRSKEALKLSCVVQNLFHEQLGEKHEYTFRAAQVVEYNTAFCKNFLQVERDKASLLARGDIRGHDELALKVLEATVSDQCPVTCTAASHAELYRTLKQTPRDPYADTATEDGYMTRWQKGRNRSSRETEELVVGLWDATKRERLVQPPGREMLTQMVQVA</sequence>
<feature type="domain" description="PNPLA" evidence="5">
    <location>
        <begin position="13"/>
        <end position="213"/>
    </location>
</feature>
<feature type="active site" description="Proton acceptor" evidence="4">
    <location>
        <position position="200"/>
    </location>
</feature>
<name>A0AAE0P9L4_SORBR</name>
<dbReference type="PANTHER" id="PTHR24185:SF1">
    <property type="entry name" value="CALCIUM-INDEPENDENT PHOSPHOLIPASE A2-GAMMA"/>
    <property type="match status" value="1"/>
</dbReference>
<reference evidence="6" key="2">
    <citation type="submission" date="2023-07" db="EMBL/GenBank/DDBJ databases">
        <authorList>
            <consortium name="Lawrence Berkeley National Laboratory"/>
            <person name="Haridas S."/>
            <person name="Hensen N."/>
            <person name="Bonometti L."/>
            <person name="Westerberg I."/>
            <person name="Brannstrom I.O."/>
            <person name="Guillou S."/>
            <person name="Cros-Aarteil S."/>
            <person name="Calhoun S."/>
            <person name="Kuo A."/>
            <person name="Mondo S."/>
            <person name="Pangilinan J."/>
            <person name="Riley R."/>
            <person name="LaButti K."/>
            <person name="Andreopoulos B."/>
            <person name="Lipzen A."/>
            <person name="Chen C."/>
            <person name="Yanf M."/>
            <person name="Daum C."/>
            <person name="Ng V."/>
            <person name="Clum A."/>
            <person name="Steindorff A."/>
            <person name="Ohm R."/>
            <person name="Martin F."/>
            <person name="Silar P."/>
            <person name="Natvig D."/>
            <person name="Lalanne C."/>
            <person name="Gautier V."/>
            <person name="Ament-velasquez S.L."/>
            <person name="Kruys A."/>
            <person name="Hutchinson M.I."/>
            <person name="Powell A.J."/>
            <person name="Barry K."/>
            <person name="Miller A.N."/>
            <person name="Grigoriev I.V."/>
            <person name="Debuchy R."/>
            <person name="Gladieux P."/>
            <person name="Thoren M.H."/>
            <person name="Johannesson H."/>
        </authorList>
    </citation>
    <scope>NUCLEOTIDE SEQUENCE</scope>
    <source>
        <strain evidence="6">FGSC 1904</strain>
    </source>
</reference>
<dbReference type="Gene3D" id="3.40.1090.10">
    <property type="entry name" value="Cytosolic phospholipase A2 catalytic domain"/>
    <property type="match status" value="1"/>
</dbReference>
<dbReference type="GO" id="GO:0016042">
    <property type="term" value="P:lipid catabolic process"/>
    <property type="evidence" value="ECO:0007669"/>
    <property type="project" value="UniProtKB-UniRule"/>
</dbReference>
<dbReference type="InterPro" id="IPR002641">
    <property type="entry name" value="PNPLA_dom"/>
</dbReference>
<dbReference type="InterPro" id="IPR027417">
    <property type="entry name" value="P-loop_NTPase"/>
</dbReference>
<organism evidence="6 7">
    <name type="scientific">Sordaria brevicollis</name>
    <dbReference type="NCBI Taxonomy" id="83679"/>
    <lineage>
        <taxon>Eukaryota</taxon>
        <taxon>Fungi</taxon>
        <taxon>Dikarya</taxon>
        <taxon>Ascomycota</taxon>
        <taxon>Pezizomycotina</taxon>
        <taxon>Sordariomycetes</taxon>
        <taxon>Sordariomycetidae</taxon>
        <taxon>Sordariales</taxon>
        <taxon>Sordariaceae</taxon>
        <taxon>Sordaria</taxon>
    </lineage>
</organism>
<dbReference type="EMBL" id="JAUTDP010000010">
    <property type="protein sequence ID" value="KAK3395941.1"/>
    <property type="molecule type" value="Genomic_DNA"/>
</dbReference>
<evidence type="ECO:0000313" key="7">
    <source>
        <dbReference type="Proteomes" id="UP001281003"/>
    </source>
</evidence>
<evidence type="ECO:0000256" key="4">
    <source>
        <dbReference type="PROSITE-ProRule" id="PRU01161"/>
    </source>
</evidence>
<dbReference type="InterPro" id="IPR016035">
    <property type="entry name" value="Acyl_Trfase/lysoPLipase"/>
</dbReference>
<proteinExistence type="predicted"/>
<dbReference type="InterPro" id="IPR002182">
    <property type="entry name" value="NB-ARC"/>
</dbReference>
<comment type="caution">
    <text evidence="4">Lacks conserved residue(s) required for the propagation of feature annotation.</text>
</comment>
<feature type="short sequence motif" description="GXGXXG" evidence="4">
    <location>
        <begin position="17"/>
        <end position="22"/>
    </location>
</feature>
<accession>A0AAE0P9L4</accession>
<dbReference type="PANTHER" id="PTHR24185">
    <property type="entry name" value="CALCIUM-INDEPENDENT PHOSPHOLIPASE A2-GAMMA"/>
    <property type="match status" value="1"/>
</dbReference>
<keyword evidence="7" id="KW-1185">Reference proteome</keyword>
<dbReference type="CDD" id="cd07216">
    <property type="entry name" value="Pat17_PNPLA8_PNPLA9_like3"/>
    <property type="match status" value="1"/>
</dbReference>
<keyword evidence="1 4" id="KW-0378">Hydrolase</keyword>
<dbReference type="GO" id="GO:0047499">
    <property type="term" value="F:calcium-independent phospholipase A2 activity"/>
    <property type="evidence" value="ECO:0007669"/>
    <property type="project" value="TreeGrafter"/>
</dbReference>
<protein>
    <recommendedName>
        <fullName evidence="5">PNPLA domain-containing protein</fullName>
    </recommendedName>
</protein>
<keyword evidence="2 4" id="KW-0442">Lipid degradation</keyword>